<evidence type="ECO:0000313" key="4">
    <source>
        <dbReference type="EMBL" id="WCG22691.1"/>
    </source>
</evidence>
<keyword evidence="2" id="KW-0732">Signal</keyword>
<proteinExistence type="predicted"/>
<name>A0AAE9XI44_9ENTE</name>
<evidence type="ECO:0000259" key="3">
    <source>
        <dbReference type="Pfam" id="PF13731"/>
    </source>
</evidence>
<sequence length="268" mass="28935">MKNKKMMSVLSLAILGSSLLAPSVLAAENEGGVYQSNGLVKFVPDTDKTNPVDPLEPEKPVKPIDPTDPENPDKPAETGTDGPLSIDFASSFDFGANKITSKDEIYYARAQRFNGYDNRPNYVQVTDKRGTNAGWVLKVKQDKQFESDSTVNKELTGAAVTLSDSKVNGLTVTERPKAFDVTLTPGEDQLIMSAAVGAGAGTWLDYWGDVEKMTEKDEDGKDVVVDVTKSVTLSVPGKTAKNAKEYRTSFTWSLSDVPATGETETVTP</sequence>
<dbReference type="EMBL" id="CP116507">
    <property type="protein sequence ID" value="WCG22691.1"/>
    <property type="molecule type" value="Genomic_DNA"/>
</dbReference>
<dbReference type="Pfam" id="PF13731">
    <property type="entry name" value="WxL"/>
    <property type="match status" value="1"/>
</dbReference>
<reference evidence="4" key="1">
    <citation type="submission" date="2023-01" db="EMBL/GenBank/DDBJ databases">
        <title>Oxazolidinone resistance genes in florfenicol resistant enterococci from beef cattle and veal calves at slaughter.</title>
        <authorList>
            <person name="Biggel M."/>
        </authorList>
    </citation>
    <scope>NUCLEOTIDE SEQUENCE</scope>
    <source>
        <strain evidence="4">K204-1</strain>
    </source>
</reference>
<gene>
    <name evidence="4" type="ORF">PML95_00030</name>
</gene>
<accession>A0AAE9XI44</accession>
<feature type="chain" id="PRO_5042014508" evidence="2">
    <location>
        <begin position="27"/>
        <end position="268"/>
    </location>
</feature>
<dbReference type="RefSeq" id="WP_272163335.1">
    <property type="nucleotide sequence ID" value="NZ_CP116507.1"/>
</dbReference>
<evidence type="ECO:0000256" key="2">
    <source>
        <dbReference type="SAM" id="SignalP"/>
    </source>
</evidence>
<dbReference type="InterPro" id="IPR027994">
    <property type="entry name" value="WxL_dom"/>
</dbReference>
<feature type="signal peptide" evidence="2">
    <location>
        <begin position="1"/>
        <end position="26"/>
    </location>
</feature>
<feature type="region of interest" description="Disordered" evidence="1">
    <location>
        <begin position="42"/>
        <end position="82"/>
    </location>
</feature>
<protein>
    <submittedName>
        <fullName evidence="4">WxL domain-containing protein</fullName>
    </submittedName>
</protein>
<dbReference type="AlphaFoldDB" id="A0AAE9XI44"/>
<dbReference type="Proteomes" id="UP001179600">
    <property type="component" value="Chromosome"/>
</dbReference>
<evidence type="ECO:0000256" key="1">
    <source>
        <dbReference type="SAM" id="MobiDB-lite"/>
    </source>
</evidence>
<feature type="domain" description="WxL" evidence="3">
    <location>
        <begin position="32"/>
        <end position="258"/>
    </location>
</feature>
<evidence type="ECO:0000313" key="5">
    <source>
        <dbReference type="Proteomes" id="UP001179600"/>
    </source>
</evidence>
<organism evidence="4 5">
    <name type="scientific">Vagococcus lutrae</name>
    <dbReference type="NCBI Taxonomy" id="81947"/>
    <lineage>
        <taxon>Bacteria</taxon>
        <taxon>Bacillati</taxon>
        <taxon>Bacillota</taxon>
        <taxon>Bacilli</taxon>
        <taxon>Lactobacillales</taxon>
        <taxon>Enterococcaceae</taxon>
        <taxon>Vagococcus</taxon>
    </lineage>
</organism>
<feature type="compositionally biased region" description="Basic and acidic residues" evidence="1">
    <location>
        <begin position="44"/>
        <end position="62"/>
    </location>
</feature>